<dbReference type="SUPFAM" id="SSF46565">
    <property type="entry name" value="Chaperone J-domain"/>
    <property type="match status" value="1"/>
</dbReference>
<dbReference type="Proteomes" id="UP001595956">
    <property type="component" value="Unassembled WGS sequence"/>
</dbReference>
<keyword evidence="2" id="KW-0472">Membrane</keyword>
<dbReference type="Gene3D" id="1.10.287.110">
    <property type="entry name" value="DnaJ domain"/>
    <property type="match status" value="1"/>
</dbReference>
<comment type="subcellular location">
    <subcellularLocation>
        <location evidence="1">Membrane</location>
    </subcellularLocation>
</comment>
<dbReference type="PRINTS" id="PR00625">
    <property type="entry name" value="JDOMAIN"/>
</dbReference>
<dbReference type="Pfam" id="PF00226">
    <property type="entry name" value="DnaJ"/>
    <property type="match status" value="1"/>
</dbReference>
<evidence type="ECO:0000256" key="3">
    <source>
        <dbReference type="SAM" id="MobiDB-lite"/>
    </source>
</evidence>
<feature type="compositionally biased region" description="Low complexity" evidence="3">
    <location>
        <begin position="81"/>
        <end position="90"/>
    </location>
</feature>
<sequence>MTGSGNPTWYDILGVGPDAPADEIRAAWRAQIADLDPTDRRFSVLNQAAEVLLDPERRAVYDAELAAAAAEPEPEQEPVAEVDTAPAADPAPAPAGGRTIPGWLLAGLAAVTLALVAVTAVVWSQEPSSASVESDTRAAQAAAERAVVPILSYDARNLDTSKAAAHPYLTSDFREEYDKLFDGIIAENAPSTGTVLDATLVSSGVVRAGEDRVQVFALVDQTRTNKKYTEPQVYKNWVTITMEKVDGDWLVASLDT</sequence>
<dbReference type="InterPro" id="IPR036869">
    <property type="entry name" value="J_dom_sf"/>
</dbReference>
<dbReference type="InterPro" id="IPR001623">
    <property type="entry name" value="DnaJ_domain"/>
</dbReference>
<keyword evidence="6" id="KW-1185">Reference proteome</keyword>
<dbReference type="CDD" id="cd06257">
    <property type="entry name" value="DnaJ"/>
    <property type="match status" value="1"/>
</dbReference>
<gene>
    <name evidence="5" type="ORF">ACFPKY_14495</name>
</gene>
<evidence type="ECO:0000313" key="5">
    <source>
        <dbReference type="EMBL" id="MFC5494324.1"/>
    </source>
</evidence>
<comment type="caution">
    <text evidence="5">The sequence shown here is derived from an EMBL/GenBank/DDBJ whole genome shotgun (WGS) entry which is preliminary data.</text>
</comment>
<evidence type="ECO:0000313" key="6">
    <source>
        <dbReference type="Proteomes" id="UP001595956"/>
    </source>
</evidence>
<name>A0ABW0N160_9ACTN</name>
<evidence type="ECO:0000259" key="4">
    <source>
        <dbReference type="PROSITE" id="PS50076"/>
    </source>
</evidence>
<evidence type="ECO:0000256" key="2">
    <source>
        <dbReference type="ARBA" id="ARBA00023136"/>
    </source>
</evidence>
<organism evidence="5 6">
    <name type="scientific">Nocardioides caricicola</name>
    <dbReference type="NCBI Taxonomy" id="634770"/>
    <lineage>
        <taxon>Bacteria</taxon>
        <taxon>Bacillati</taxon>
        <taxon>Actinomycetota</taxon>
        <taxon>Actinomycetes</taxon>
        <taxon>Propionibacteriales</taxon>
        <taxon>Nocardioidaceae</taxon>
        <taxon>Nocardioides</taxon>
    </lineage>
</organism>
<dbReference type="EMBL" id="JBHSMD010000004">
    <property type="protein sequence ID" value="MFC5494324.1"/>
    <property type="molecule type" value="Genomic_DNA"/>
</dbReference>
<dbReference type="PANTHER" id="PTHR37042:SF4">
    <property type="entry name" value="OUTER MEMBRANE PROTEIN RV1973"/>
    <property type="match status" value="1"/>
</dbReference>
<dbReference type="SMART" id="SM00271">
    <property type="entry name" value="DnaJ"/>
    <property type="match status" value="1"/>
</dbReference>
<proteinExistence type="predicted"/>
<evidence type="ECO:0000256" key="1">
    <source>
        <dbReference type="ARBA" id="ARBA00004370"/>
    </source>
</evidence>
<accession>A0ABW0N160</accession>
<feature type="domain" description="J" evidence="4">
    <location>
        <begin position="8"/>
        <end position="65"/>
    </location>
</feature>
<feature type="region of interest" description="Disordered" evidence="3">
    <location>
        <begin position="67"/>
        <end position="94"/>
    </location>
</feature>
<dbReference type="RefSeq" id="WP_345180344.1">
    <property type="nucleotide sequence ID" value="NZ_BAABFQ010000007.1"/>
</dbReference>
<reference evidence="6" key="1">
    <citation type="journal article" date="2019" name="Int. J. Syst. Evol. Microbiol.">
        <title>The Global Catalogue of Microorganisms (GCM) 10K type strain sequencing project: providing services to taxonomists for standard genome sequencing and annotation.</title>
        <authorList>
            <consortium name="The Broad Institute Genomics Platform"/>
            <consortium name="The Broad Institute Genome Sequencing Center for Infectious Disease"/>
            <person name="Wu L."/>
            <person name="Ma J."/>
        </authorList>
    </citation>
    <scope>NUCLEOTIDE SEQUENCE [LARGE SCALE GENOMIC DNA]</scope>
    <source>
        <strain evidence="6">KACC 13778</strain>
    </source>
</reference>
<dbReference type="PANTHER" id="PTHR37042">
    <property type="entry name" value="OUTER MEMBRANE PROTEIN RV1973"/>
    <property type="match status" value="1"/>
</dbReference>
<protein>
    <submittedName>
        <fullName evidence="5">J domain-containing protein</fullName>
    </submittedName>
</protein>
<dbReference type="PROSITE" id="PS50076">
    <property type="entry name" value="DNAJ_2"/>
    <property type="match status" value="1"/>
</dbReference>